<feature type="region of interest" description="Disordered" evidence="2">
    <location>
        <begin position="516"/>
        <end position="540"/>
    </location>
</feature>
<keyword evidence="1" id="KW-0677">Repeat</keyword>
<dbReference type="InterPro" id="IPR036020">
    <property type="entry name" value="WW_dom_sf"/>
</dbReference>
<evidence type="ECO:0000259" key="3">
    <source>
        <dbReference type="PROSITE" id="PS50020"/>
    </source>
</evidence>
<feature type="compositionally biased region" description="Low complexity" evidence="2">
    <location>
        <begin position="82"/>
        <end position="94"/>
    </location>
</feature>
<dbReference type="InterPro" id="IPR001202">
    <property type="entry name" value="WW_dom"/>
</dbReference>
<dbReference type="FunFam" id="2.20.70.10:FF:000049">
    <property type="entry name" value="Transcription elongation regulator 1-like"/>
    <property type="match status" value="1"/>
</dbReference>
<protein>
    <recommendedName>
        <fullName evidence="3">WW domain-containing protein</fullName>
    </recommendedName>
</protein>
<feature type="domain" description="WW" evidence="3">
    <location>
        <begin position="145"/>
        <end position="178"/>
    </location>
</feature>
<feature type="region of interest" description="Disordered" evidence="2">
    <location>
        <begin position="233"/>
        <end position="274"/>
    </location>
</feature>
<feature type="domain" description="WW" evidence="3">
    <location>
        <begin position="13"/>
        <end position="46"/>
    </location>
</feature>
<evidence type="ECO:0000313" key="5">
    <source>
        <dbReference type="Proteomes" id="UP000799428"/>
    </source>
</evidence>
<dbReference type="Gene3D" id="2.20.70.10">
    <property type="match status" value="2"/>
</dbReference>
<dbReference type="Pfam" id="PF01846">
    <property type="entry name" value="FF"/>
    <property type="match status" value="1"/>
</dbReference>
<dbReference type="Proteomes" id="UP000799428">
    <property type="component" value="Unassembled WGS sequence"/>
</dbReference>
<dbReference type="PROSITE" id="PS01159">
    <property type="entry name" value="WW_DOMAIN_1"/>
    <property type="match status" value="1"/>
</dbReference>
<feature type="region of interest" description="Disordered" evidence="2">
    <location>
        <begin position="190"/>
        <end position="209"/>
    </location>
</feature>
<evidence type="ECO:0000313" key="4">
    <source>
        <dbReference type="EMBL" id="KAF2713451.1"/>
    </source>
</evidence>
<dbReference type="SUPFAM" id="SSF81698">
    <property type="entry name" value="FF domain"/>
    <property type="match status" value="1"/>
</dbReference>
<feature type="region of interest" description="Disordered" evidence="2">
    <location>
        <begin position="1"/>
        <end position="26"/>
    </location>
</feature>
<dbReference type="GO" id="GO:0005634">
    <property type="term" value="C:nucleus"/>
    <property type="evidence" value="ECO:0007669"/>
    <property type="project" value="TreeGrafter"/>
</dbReference>
<organism evidence="4 5">
    <name type="scientific">Pleomassaria siparia CBS 279.74</name>
    <dbReference type="NCBI Taxonomy" id="1314801"/>
    <lineage>
        <taxon>Eukaryota</taxon>
        <taxon>Fungi</taxon>
        <taxon>Dikarya</taxon>
        <taxon>Ascomycota</taxon>
        <taxon>Pezizomycotina</taxon>
        <taxon>Dothideomycetes</taxon>
        <taxon>Pleosporomycetidae</taxon>
        <taxon>Pleosporales</taxon>
        <taxon>Pleomassariaceae</taxon>
        <taxon>Pleomassaria</taxon>
    </lineage>
</organism>
<keyword evidence="5" id="KW-1185">Reference proteome</keyword>
<dbReference type="InterPro" id="IPR036517">
    <property type="entry name" value="FF_domain_sf"/>
</dbReference>
<name>A0A6G1KM32_9PLEO</name>
<feature type="compositionally biased region" description="Basic and acidic residues" evidence="2">
    <location>
        <begin position="255"/>
        <end position="267"/>
    </location>
</feature>
<feature type="compositionally biased region" description="Polar residues" evidence="2">
    <location>
        <begin position="103"/>
        <end position="112"/>
    </location>
</feature>
<feature type="compositionally biased region" description="Acidic residues" evidence="2">
    <location>
        <begin position="235"/>
        <end position="254"/>
    </location>
</feature>
<dbReference type="Gene3D" id="1.10.10.440">
    <property type="entry name" value="FF domain"/>
    <property type="match status" value="1"/>
</dbReference>
<proteinExistence type="predicted"/>
<dbReference type="PANTHER" id="PTHR15377">
    <property type="entry name" value="TRANSCRIPTION ELONGATION REGULATOR 1"/>
    <property type="match status" value="1"/>
</dbReference>
<sequence length="573" mass="65998">MADIPVRPPAGLPALAPGWTEHSAPSGHVYYYNKETKKSTYVRPIVEIHGLQQQHAAPRPPAPQAPFGANPNIGHVNHVASNNQLNPNFQPPNFRFGGPAQEPFQNAPQHSNPRGDHRGGHRGGFNNFQDRRRQPEDKPKHRSDIPNCAPWVLVKTKLGRRFVWNKDTNESFWKFPPHVMKAVMDFDHKEREKKERREHGQPSDEEDTAMAEVEADLAAVEEEMEKQIVRVDGEVGMDDDSEYEEVEVTDDEGEEANKPPKRQRTEEPTEDQAMEMGEDDIAWQLAQMEAMEEGDFDEEDEEEGLPLTEEDCKALFKELLDDTRISPYVPWDKVLENDGLYEDERYKALPTMKARKDCFDEWARERIHYLKEQKANQQTLDPRIPYLALLHKYATPKLYWPEFRRKYKREMKDSKVTDKVKEQLYRDHIKRLGLKQPELRSDLSNLLKAQPLALLNGSTTLETLPPSILTDLRFISLPASTRDSLVGAYISTLPPAPEGAFASAEEEAEVIRKRAERGRRERALAERERRVQEDRRKQERDLAYGMGRLREEEAEIERAMKFGKDGLKGQLGS</sequence>
<dbReference type="InterPro" id="IPR002713">
    <property type="entry name" value="FF_domain"/>
</dbReference>
<feature type="compositionally biased region" description="Basic and acidic residues" evidence="2">
    <location>
        <begin position="190"/>
        <end position="202"/>
    </location>
</feature>
<evidence type="ECO:0000256" key="2">
    <source>
        <dbReference type="SAM" id="MobiDB-lite"/>
    </source>
</evidence>
<dbReference type="CDD" id="cd00201">
    <property type="entry name" value="WW"/>
    <property type="match status" value="1"/>
</dbReference>
<dbReference type="GO" id="GO:0003712">
    <property type="term" value="F:transcription coregulator activity"/>
    <property type="evidence" value="ECO:0007669"/>
    <property type="project" value="TreeGrafter"/>
</dbReference>
<feature type="compositionally biased region" description="Basic and acidic residues" evidence="2">
    <location>
        <begin position="129"/>
        <end position="144"/>
    </location>
</feature>
<feature type="region of interest" description="Disordered" evidence="2">
    <location>
        <begin position="78"/>
        <end position="145"/>
    </location>
</feature>
<gene>
    <name evidence="4" type="ORF">K504DRAFT_424084</name>
</gene>
<dbReference type="SUPFAM" id="SSF51045">
    <property type="entry name" value="WW domain"/>
    <property type="match status" value="2"/>
</dbReference>
<dbReference type="EMBL" id="MU005765">
    <property type="protein sequence ID" value="KAF2713451.1"/>
    <property type="molecule type" value="Genomic_DNA"/>
</dbReference>
<dbReference type="Pfam" id="PF00397">
    <property type="entry name" value="WW"/>
    <property type="match status" value="1"/>
</dbReference>
<feature type="compositionally biased region" description="Pro residues" evidence="2">
    <location>
        <begin position="1"/>
        <end position="11"/>
    </location>
</feature>
<dbReference type="GO" id="GO:0070063">
    <property type="term" value="F:RNA polymerase binding"/>
    <property type="evidence" value="ECO:0007669"/>
    <property type="project" value="InterPro"/>
</dbReference>
<dbReference type="InterPro" id="IPR045148">
    <property type="entry name" value="TCRG1-like"/>
</dbReference>
<dbReference type="PROSITE" id="PS50020">
    <property type="entry name" value="WW_DOMAIN_2"/>
    <property type="match status" value="2"/>
</dbReference>
<dbReference type="SMART" id="SM00456">
    <property type="entry name" value="WW"/>
    <property type="match status" value="2"/>
</dbReference>
<dbReference type="SMART" id="SM00441">
    <property type="entry name" value="FF"/>
    <property type="match status" value="1"/>
</dbReference>
<accession>A0A6G1KM32</accession>
<dbReference type="AlphaFoldDB" id="A0A6G1KM32"/>
<dbReference type="PANTHER" id="PTHR15377:SF3">
    <property type="entry name" value="WW DOMAIN-CONTAINING PROTEIN"/>
    <property type="match status" value="1"/>
</dbReference>
<reference evidence="4" key="1">
    <citation type="journal article" date="2020" name="Stud. Mycol.">
        <title>101 Dothideomycetes genomes: a test case for predicting lifestyles and emergence of pathogens.</title>
        <authorList>
            <person name="Haridas S."/>
            <person name="Albert R."/>
            <person name="Binder M."/>
            <person name="Bloem J."/>
            <person name="Labutti K."/>
            <person name="Salamov A."/>
            <person name="Andreopoulos B."/>
            <person name="Baker S."/>
            <person name="Barry K."/>
            <person name="Bills G."/>
            <person name="Bluhm B."/>
            <person name="Cannon C."/>
            <person name="Castanera R."/>
            <person name="Culley D."/>
            <person name="Daum C."/>
            <person name="Ezra D."/>
            <person name="Gonzalez J."/>
            <person name="Henrissat B."/>
            <person name="Kuo A."/>
            <person name="Liang C."/>
            <person name="Lipzen A."/>
            <person name="Lutzoni F."/>
            <person name="Magnuson J."/>
            <person name="Mondo S."/>
            <person name="Nolan M."/>
            <person name="Ohm R."/>
            <person name="Pangilinan J."/>
            <person name="Park H.-J."/>
            <person name="Ramirez L."/>
            <person name="Alfaro M."/>
            <person name="Sun H."/>
            <person name="Tritt A."/>
            <person name="Yoshinaga Y."/>
            <person name="Zwiers L.-H."/>
            <person name="Turgeon B."/>
            <person name="Goodwin S."/>
            <person name="Spatafora J."/>
            <person name="Crous P."/>
            <person name="Grigoriev I."/>
        </authorList>
    </citation>
    <scope>NUCLEOTIDE SEQUENCE</scope>
    <source>
        <strain evidence="4">CBS 279.74</strain>
    </source>
</reference>
<evidence type="ECO:0000256" key="1">
    <source>
        <dbReference type="ARBA" id="ARBA00022737"/>
    </source>
</evidence>
<dbReference type="OrthoDB" id="410044at2759"/>